<dbReference type="SUPFAM" id="SSF55729">
    <property type="entry name" value="Acyl-CoA N-acyltransferases (Nat)"/>
    <property type="match status" value="1"/>
</dbReference>
<dbReference type="Gene3D" id="3.40.630.30">
    <property type="match status" value="1"/>
</dbReference>
<dbReference type="OrthoDB" id="9127144at2"/>
<reference evidence="1 2" key="1">
    <citation type="submission" date="2018-11" db="EMBL/GenBank/DDBJ databases">
        <authorList>
            <person name="Zhou Z."/>
            <person name="Wang G."/>
        </authorList>
    </citation>
    <scope>NUCLEOTIDE SEQUENCE [LARGE SCALE GENOMIC DNA]</scope>
    <source>
        <strain evidence="1 2">KCTC42998</strain>
    </source>
</reference>
<evidence type="ECO:0000313" key="2">
    <source>
        <dbReference type="Proteomes" id="UP000274271"/>
    </source>
</evidence>
<dbReference type="Proteomes" id="UP000274271">
    <property type="component" value="Unassembled WGS sequence"/>
</dbReference>
<comment type="caution">
    <text evidence="1">The sequence shown here is derived from an EMBL/GenBank/DDBJ whole genome shotgun (WGS) entry which is preliminary data.</text>
</comment>
<protein>
    <submittedName>
        <fullName evidence="1">Uncharacterized protein</fullName>
    </submittedName>
</protein>
<evidence type="ECO:0000313" key="1">
    <source>
        <dbReference type="EMBL" id="RRB17009.1"/>
    </source>
</evidence>
<dbReference type="RefSeq" id="WP_124903182.1">
    <property type="nucleotide sequence ID" value="NZ_RQJP01000001.1"/>
</dbReference>
<keyword evidence="2" id="KW-1185">Reference proteome</keyword>
<gene>
    <name evidence="1" type="ORF">EHT87_01625</name>
</gene>
<accession>A0A3P1CUT1</accession>
<name>A0A3P1CUT1_9BACT</name>
<dbReference type="AlphaFoldDB" id="A0A3P1CUT1"/>
<dbReference type="InterPro" id="IPR016181">
    <property type="entry name" value="Acyl_CoA_acyltransferase"/>
</dbReference>
<sequence length="324" mass="36363">MNTASAVRDESSQTAHPYEQDSYEITWITKPEDLQTHAALIDAFFALYEHPSNFPDPDEREDPDFIKERIAEGTDDPHTHLMACSLVSPAGEKTFVAGCIVELYPDSACGLVTYLFVNQHYRGVRIGSDQKKIAESLIQSEQGLTGLIRYFAGQYGKTVNAVLFESNNPFETDAENDSMPPAKRLKFFSRMGAKRIDFDYIQPPLGDDKGIVTNLYLLTFPWLTNLTDTIPVTVVMRFVMELAKSLDRNKEPDSLTRYGYDNYSHDLAALQQLQGTHKLNPAAPELTGLAAEGRNILREMYDNLVDQRVDDQSVALTEIPGIDL</sequence>
<dbReference type="EMBL" id="RQJP01000001">
    <property type="protein sequence ID" value="RRB17009.1"/>
    <property type="molecule type" value="Genomic_DNA"/>
</dbReference>
<proteinExistence type="predicted"/>
<organism evidence="1 2">
    <name type="scientific">Larkinella knui</name>
    <dbReference type="NCBI Taxonomy" id="2025310"/>
    <lineage>
        <taxon>Bacteria</taxon>
        <taxon>Pseudomonadati</taxon>
        <taxon>Bacteroidota</taxon>
        <taxon>Cytophagia</taxon>
        <taxon>Cytophagales</taxon>
        <taxon>Spirosomataceae</taxon>
        <taxon>Larkinella</taxon>
    </lineage>
</organism>